<protein>
    <submittedName>
        <fullName evidence="1">Uncharacterized protein</fullName>
    </submittedName>
</protein>
<gene>
    <name evidence="1" type="ordered locus">CLJ_B2303</name>
</gene>
<dbReference type="AlphaFoldDB" id="A0A3F3AAI4"/>
<dbReference type="Proteomes" id="UP000002333">
    <property type="component" value="Chromosome"/>
</dbReference>
<reference evidence="1 2" key="1">
    <citation type="journal article" date="2007" name="PLoS ONE">
        <title>Analysis of the neurotoxin complex genes in Clostridium botulinum A1-A4 and B1 strains: BoNT/A3, /Ba4 and /B1 clusters are located within plasmids.</title>
        <authorList>
            <person name="Smith T.J."/>
            <person name="Hill K.K."/>
            <person name="Foley B.T."/>
            <person name="Detter J.C."/>
            <person name="Munk A.C."/>
            <person name="Bruce D.C."/>
            <person name="Doggett N.A."/>
            <person name="Smith L.A."/>
            <person name="Marks J.D."/>
            <person name="Xie G."/>
            <person name="Brettin T.S."/>
        </authorList>
    </citation>
    <scope>NUCLEOTIDE SEQUENCE [LARGE SCALE GENOMIC DNA]</scope>
    <source>
        <strain evidence="2">657 / Type Ba4</strain>
    </source>
</reference>
<proteinExistence type="predicted"/>
<dbReference type="RefSeq" id="WP_003361863.1">
    <property type="nucleotide sequence ID" value="NC_012658.1"/>
</dbReference>
<evidence type="ECO:0000313" key="1">
    <source>
        <dbReference type="EMBL" id="ACQ52983.1"/>
    </source>
</evidence>
<name>A0A3F3AAI4_CLOB6</name>
<accession>A0A3F3AAI4</accession>
<sequence>MIKTPEGYMNTKETYEALGMGNLSLTAKRTNLKDLNIHKKKISDGRSVRCFYLINDVNKVINNARKFYKEYCSYDEIDLPQNLIRTKLKTYPMPKGYTCIFSKQRFSNTEYKTYKVIYKKKEVQELRKKYLATVENGEDEELNLNEIEYINKFQAAKLLGYSYNVFMRILKELDIGLISFRQRKVIKIEDFKLIAKEKENYDENFISYKLVSEKYLNGGESKKIKDDLKVYKAPIWAKDKINITSISKFGGVFKIEDVEEYFKYKINNNLTGDSAFKTFNVRLNDVPLWDGFESDTEYTSKMWFEYVENAFSNTSIKGATLVNLINNFVRSTLDIKDVLARFGKVRYSL</sequence>
<dbReference type="EMBL" id="CP001083">
    <property type="protein sequence ID" value="ACQ52983.1"/>
    <property type="molecule type" value="Genomic_DNA"/>
</dbReference>
<evidence type="ECO:0000313" key="2">
    <source>
        <dbReference type="Proteomes" id="UP000002333"/>
    </source>
</evidence>
<dbReference type="KEGG" id="cbi:CLJ_B2303"/>
<organism evidence="1 2">
    <name type="scientific">Clostridium botulinum (strain 657 / Type Ba4)</name>
    <dbReference type="NCBI Taxonomy" id="515621"/>
    <lineage>
        <taxon>Bacteria</taxon>
        <taxon>Bacillati</taxon>
        <taxon>Bacillota</taxon>
        <taxon>Clostridia</taxon>
        <taxon>Eubacteriales</taxon>
        <taxon>Clostridiaceae</taxon>
        <taxon>Clostridium</taxon>
    </lineage>
</organism>
<reference evidence="2" key="2">
    <citation type="submission" date="2008-05" db="EMBL/GenBank/DDBJ databases">
        <title>Genome sequence of Clostridium botulinum Ba4 strain 657.</title>
        <authorList>
            <person name="Shrivastava S."/>
            <person name="Brown J.L."/>
            <person name="Bruce D."/>
            <person name="Detter C."/>
            <person name="Munk C."/>
            <person name="Smith L.A."/>
            <person name="Smith T.J."/>
            <person name="Sutton G."/>
            <person name="Brettin T.S."/>
        </authorList>
    </citation>
    <scope>NUCLEOTIDE SEQUENCE [LARGE SCALE GENOMIC DNA]</scope>
    <source>
        <strain evidence="2">657 / Type Ba4</strain>
    </source>
</reference>